<reference evidence="3 4" key="1">
    <citation type="journal article" date="2018" name="Mol. Biol. Evol.">
        <title>Broad Genomic Sampling Reveals a Smut Pathogenic Ancestry of the Fungal Clade Ustilaginomycotina.</title>
        <authorList>
            <person name="Kijpornyongpan T."/>
            <person name="Mondo S.J."/>
            <person name="Barry K."/>
            <person name="Sandor L."/>
            <person name="Lee J."/>
            <person name="Lipzen A."/>
            <person name="Pangilinan J."/>
            <person name="LaButti K."/>
            <person name="Hainaut M."/>
            <person name="Henrissat B."/>
            <person name="Grigoriev I.V."/>
            <person name="Spatafora J.W."/>
            <person name="Aime M.C."/>
        </authorList>
    </citation>
    <scope>NUCLEOTIDE SEQUENCE [LARGE SCALE GENOMIC DNA]</scope>
    <source>
        <strain evidence="3 4">MCA 3882</strain>
    </source>
</reference>
<sequence>MLKQLARVNIICLMAITLNWTLLVFAGRKGLIQPLPDKNKAAERPLHADEITPNLPGLTAHGRAVEKELEESVREGLHPTQVGSARVMEMWHRKGSAEHQRNARHLNNLHFKKEIRKKSQTVAGRIRLKLGGVKELAEENKIEKNQFRQTLRDIAHDTKVHRKLNTIGEKDANFIEKPKFKMSKILGYDSDGASKGSSYGYRSRSPSPSSSVEIISRPRRHTPPPKSSPSSSAIPSLSLSRVSGHSSSSSSTSGSSSSKKSPSSTATSKLRS</sequence>
<dbReference type="InParanoid" id="A0A316VL01"/>
<evidence type="ECO:0000313" key="3">
    <source>
        <dbReference type="EMBL" id="PWN38197.1"/>
    </source>
</evidence>
<keyword evidence="2" id="KW-0812">Transmembrane</keyword>
<organism evidence="3 4">
    <name type="scientific">Meira miltonrushii</name>
    <dbReference type="NCBI Taxonomy" id="1280837"/>
    <lineage>
        <taxon>Eukaryota</taxon>
        <taxon>Fungi</taxon>
        <taxon>Dikarya</taxon>
        <taxon>Basidiomycota</taxon>
        <taxon>Ustilaginomycotina</taxon>
        <taxon>Exobasidiomycetes</taxon>
        <taxon>Exobasidiales</taxon>
        <taxon>Brachybasidiaceae</taxon>
        <taxon>Meira</taxon>
    </lineage>
</organism>
<dbReference type="GeneID" id="37020212"/>
<feature type="region of interest" description="Disordered" evidence="1">
    <location>
        <begin position="191"/>
        <end position="272"/>
    </location>
</feature>
<evidence type="ECO:0000256" key="2">
    <source>
        <dbReference type="SAM" id="Phobius"/>
    </source>
</evidence>
<dbReference type="EMBL" id="KZ819602">
    <property type="protein sequence ID" value="PWN38197.1"/>
    <property type="molecule type" value="Genomic_DNA"/>
</dbReference>
<dbReference type="OrthoDB" id="10604494at2759"/>
<dbReference type="RefSeq" id="XP_025358499.1">
    <property type="nucleotide sequence ID" value="XM_025498431.1"/>
</dbReference>
<accession>A0A316VL01</accession>
<protein>
    <submittedName>
        <fullName evidence="3">Uncharacterized protein</fullName>
    </submittedName>
</protein>
<keyword evidence="4" id="KW-1185">Reference proteome</keyword>
<gene>
    <name evidence="3" type="ORF">FA14DRAFT_159880</name>
</gene>
<feature type="compositionally biased region" description="Low complexity" evidence="1">
    <location>
        <begin position="228"/>
        <end position="272"/>
    </location>
</feature>
<dbReference type="AlphaFoldDB" id="A0A316VL01"/>
<evidence type="ECO:0000256" key="1">
    <source>
        <dbReference type="SAM" id="MobiDB-lite"/>
    </source>
</evidence>
<dbReference type="Proteomes" id="UP000245771">
    <property type="component" value="Unassembled WGS sequence"/>
</dbReference>
<keyword evidence="2" id="KW-1133">Transmembrane helix</keyword>
<name>A0A316VL01_9BASI</name>
<feature type="transmembrane region" description="Helical" evidence="2">
    <location>
        <begin position="6"/>
        <end position="26"/>
    </location>
</feature>
<feature type="non-terminal residue" evidence="3">
    <location>
        <position position="272"/>
    </location>
</feature>
<evidence type="ECO:0000313" key="4">
    <source>
        <dbReference type="Proteomes" id="UP000245771"/>
    </source>
</evidence>
<keyword evidence="2" id="KW-0472">Membrane</keyword>
<proteinExistence type="predicted"/>
<feature type="compositionally biased region" description="Low complexity" evidence="1">
    <location>
        <begin position="196"/>
        <end position="211"/>
    </location>
</feature>